<sequence length="315" mass="34143">MKIAILDDYQNVALELADWASLGAEIEVFTEHIADHDELVRRLAGCEVVVAMRERTPFPEQLLARLSDLKLLVSTGPRNASIDVEAAGRHGIVVTHTGYLPHPTVELTWGLILATLRNLPAEIASVREGGWQRGLGESLHGRTLGLLGLGRLGSRVARVGQAFGMRTIAWSQNLTAERAAEHDVTAVSKQELFASADIVSIHLVLSGRTRGLVGAAELAAMKPTGLLVNTSRGPIVDEPALLEALRQRRIGGAALDVFDTEPLPADHPLRSLPNVTITPHIGYVTRDVYEVFYTDAVENIAAYRAGEPIRVMTAR</sequence>
<dbReference type="InterPro" id="IPR006139">
    <property type="entry name" value="D-isomer_2_OHA_DH_cat_dom"/>
</dbReference>
<evidence type="ECO:0000256" key="3">
    <source>
        <dbReference type="ARBA" id="ARBA00023027"/>
    </source>
</evidence>
<evidence type="ECO:0000256" key="4">
    <source>
        <dbReference type="RuleBase" id="RU003719"/>
    </source>
</evidence>
<organism evidence="7 8">
    <name type="scientific">Prauserella muralis</name>
    <dbReference type="NCBI Taxonomy" id="588067"/>
    <lineage>
        <taxon>Bacteria</taxon>
        <taxon>Bacillati</taxon>
        <taxon>Actinomycetota</taxon>
        <taxon>Actinomycetes</taxon>
        <taxon>Pseudonocardiales</taxon>
        <taxon>Pseudonocardiaceae</taxon>
        <taxon>Prauserella</taxon>
    </lineage>
</organism>
<dbReference type="InterPro" id="IPR050857">
    <property type="entry name" value="D-2-hydroxyacid_DH"/>
</dbReference>
<dbReference type="FunFam" id="3.40.50.720:FF:000203">
    <property type="entry name" value="D-3-phosphoglycerate dehydrogenase (SerA)"/>
    <property type="match status" value="1"/>
</dbReference>
<evidence type="ECO:0000259" key="6">
    <source>
        <dbReference type="Pfam" id="PF02826"/>
    </source>
</evidence>
<evidence type="ECO:0000259" key="5">
    <source>
        <dbReference type="Pfam" id="PF00389"/>
    </source>
</evidence>
<feature type="domain" description="D-isomer specific 2-hydroxyacid dehydrogenase catalytic" evidence="5">
    <location>
        <begin position="18"/>
        <end position="309"/>
    </location>
</feature>
<dbReference type="Proteomes" id="UP000249915">
    <property type="component" value="Unassembled WGS sequence"/>
</dbReference>
<feature type="domain" description="D-isomer specific 2-hydroxyacid dehydrogenase NAD-binding" evidence="6">
    <location>
        <begin position="110"/>
        <end position="282"/>
    </location>
</feature>
<dbReference type="Pfam" id="PF00389">
    <property type="entry name" value="2-Hacid_dh"/>
    <property type="match status" value="1"/>
</dbReference>
<dbReference type="GO" id="GO:0016616">
    <property type="term" value="F:oxidoreductase activity, acting on the CH-OH group of donors, NAD or NADP as acceptor"/>
    <property type="evidence" value="ECO:0007669"/>
    <property type="project" value="InterPro"/>
</dbReference>
<dbReference type="SUPFAM" id="SSF52283">
    <property type="entry name" value="Formate/glycerate dehydrogenase catalytic domain-like"/>
    <property type="match status" value="1"/>
</dbReference>
<dbReference type="PANTHER" id="PTHR42789:SF1">
    <property type="entry name" value="D-ISOMER SPECIFIC 2-HYDROXYACID DEHYDROGENASE FAMILY PROTEIN (AFU_ORTHOLOGUE AFUA_6G10090)"/>
    <property type="match status" value="1"/>
</dbReference>
<dbReference type="InterPro" id="IPR006140">
    <property type="entry name" value="D-isomer_DH_NAD-bd"/>
</dbReference>
<evidence type="ECO:0000313" key="7">
    <source>
        <dbReference type="EMBL" id="PXY19211.1"/>
    </source>
</evidence>
<dbReference type="GO" id="GO:0051287">
    <property type="term" value="F:NAD binding"/>
    <property type="evidence" value="ECO:0007669"/>
    <property type="project" value="InterPro"/>
</dbReference>
<name>A0A2V4AHT5_9PSEU</name>
<dbReference type="RefSeq" id="WP_112285136.1">
    <property type="nucleotide sequence ID" value="NZ_MASW01000007.1"/>
</dbReference>
<dbReference type="InterPro" id="IPR036291">
    <property type="entry name" value="NAD(P)-bd_dom_sf"/>
</dbReference>
<dbReference type="SUPFAM" id="SSF51735">
    <property type="entry name" value="NAD(P)-binding Rossmann-fold domains"/>
    <property type="match status" value="1"/>
</dbReference>
<keyword evidence="3" id="KW-0520">NAD</keyword>
<dbReference type="Gene3D" id="3.40.50.720">
    <property type="entry name" value="NAD(P)-binding Rossmann-like Domain"/>
    <property type="match status" value="2"/>
</dbReference>
<dbReference type="OrthoDB" id="117809at2"/>
<evidence type="ECO:0000256" key="2">
    <source>
        <dbReference type="ARBA" id="ARBA00023002"/>
    </source>
</evidence>
<comment type="similarity">
    <text evidence="1 4">Belongs to the D-isomer specific 2-hydroxyacid dehydrogenase family.</text>
</comment>
<comment type="caution">
    <text evidence="7">The sequence shown here is derived from an EMBL/GenBank/DDBJ whole genome shotgun (WGS) entry which is preliminary data.</text>
</comment>
<protein>
    <submittedName>
        <fullName evidence="7">Hydroxyacid dehydrogenase</fullName>
    </submittedName>
</protein>
<reference evidence="7 8" key="1">
    <citation type="submission" date="2016-07" db="EMBL/GenBank/DDBJ databases">
        <title>Draft genome sequence of Prauserella muralis DSM 45305, isolated from a mould-covered wall in an indoor environment.</title>
        <authorList>
            <person name="Ruckert C."/>
            <person name="Albersmeier A."/>
            <person name="Jiang C.-L."/>
            <person name="Jiang Y."/>
            <person name="Kalinowski J."/>
            <person name="Schneider O."/>
            <person name="Winkler A."/>
            <person name="Zotchev S.B."/>
        </authorList>
    </citation>
    <scope>NUCLEOTIDE SEQUENCE [LARGE SCALE GENOMIC DNA]</scope>
    <source>
        <strain evidence="7 8">DSM 45305</strain>
    </source>
</reference>
<dbReference type="Pfam" id="PF02826">
    <property type="entry name" value="2-Hacid_dh_C"/>
    <property type="match status" value="1"/>
</dbReference>
<dbReference type="AlphaFoldDB" id="A0A2V4AHT5"/>
<gene>
    <name evidence="7" type="ORF">BAY60_30945</name>
</gene>
<evidence type="ECO:0000313" key="8">
    <source>
        <dbReference type="Proteomes" id="UP000249915"/>
    </source>
</evidence>
<dbReference type="CDD" id="cd12169">
    <property type="entry name" value="PGDH_like_1"/>
    <property type="match status" value="1"/>
</dbReference>
<dbReference type="PANTHER" id="PTHR42789">
    <property type="entry name" value="D-ISOMER SPECIFIC 2-HYDROXYACID DEHYDROGENASE FAMILY PROTEIN (AFU_ORTHOLOGUE AFUA_6G10090)"/>
    <property type="match status" value="1"/>
</dbReference>
<dbReference type="InterPro" id="IPR029753">
    <property type="entry name" value="D-isomer_DH_CS"/>
</dbReference>
<dbReference type="PROSITE" id="PS00671">
    <property type="entry name" value="D_2_HYDROXYACID_DH_3"/>
    <property type="match status" value="1"/>
</dbReference>
<accession>A0A2V4AHT5</accession>
<evidence type="ECO:0000256" key="1">
    <source>
        <dbReference type="ARBA" id="ARBA00005854"/>
    </source>
</evidence>
<proteinExistence type="inferred from homology"/>
<keyword evidence="8" id="KW-1185">Reference proteome</keyword>
<dbReference type="EMBL" id="MASW01000007">
    <property type="protein sequence ID" value="PXY19211.1"/>
    <property type="molecule type" value="Genomic_DNA"/>
</dbReference>
<keyword evidence="2 4" id="KW-0560">Oxidoreductase</keyword>